<reference evidence="1 2" key="1">
    <citation type="submission" date="2018-12" db="EMBL/GenBank/DDBJ databases">
        <title>Genome sequence and assembly of Colletotrichum trifolii.</title>
        <authorList>
            <person name="Gan P."/>
            <person name="Shirasu K."/>
        </authorList>
    </citation>
    <scope>NUCLEOTIDE SEQUENCE [LARGE SCALE GENOMIC DNA]</scope>
    <source>
        <strain evidence="1 2">543-2</strain>
    </source>
</reference>
<protein>
    <submittedName>
        <fullName evidence="1">Putative thioesterase BOA10</fullName>
    </submittedName>
</protein>
<dbReference type="Gene3D" id="3.40.50.1820">
    <property type="entry name" value="alpha/beta hydrolase"/>
    <property type="match status" value="1"/>
</dbReference>
<comment type="caution">
    <text evidence="1">The sequence shown here is derived from an EMBL/GenBank/DDBJ whole genome shotgun (WGS) entry which is preliminary data.</text>
</comment>
<keyword evidence="2" id="KW-1185">Reference proteome</keyword>
<evidence type="ECO:0000313" key="1">
    <source>
        <dbReference type="EMBL" id="TDZ35216.1"/>
    </source>
</evidence>
<dbReference type="Proteomes" id="UP000295703">
    <property type="component" value="Unassembled WGS sequence"/>
</dbReference>
<dbReference type="AlphaFoldDB" id="A0A4R8QE85"/>
<name>A0A4R8QE85_COLTR</name>
<proteinExistence type="predicted"/>
<gene>
    <name evidence="1" type="primary">BOA10</name>
    <name evidence="1" type="ORF">CTRI78_v011528</name>
</gene>
<dbReference type="InterPro" id="IPR029058">
    <property type="entry name" value="AB_hydrolase_fold"/>
</dbReference>
<organism evidence="1 2">
    <name type="scientific">Colletotrichum trifolii</name>
    <dbReference type="NCBI Taxonomy" id="5466"/>
    <lineage>
        <taxon>Eukaryota</taxon>
        <taxon>Fungi</taxon>
        <taxon>Dikarya</taxon>
        <taxon>Ascomycota</taxon>
        <taxon>Pezizomycotina</taxon>
        <taxon>Sordariomycetes</taxon>
        <taxon>Hypocreomycetidae</taxon>
        <taxon>Glomerellales</taxon>
        <taxon>Glomerellaceae</taxon>
        <taxon>Colletotrichum</taxon>
        <taxon>Colletotrichum orbiculare species complex</taxon>
    </lineage>
</organism>
<dbReference type="EMBL" id="RYZW01000328">
    <property type="protein sequence ID" value="TDZ35216.1"/>
    <property type="molecule type" value="Genomic_DNA"/>
</dbReference>
<accession>A0A4R8QE85</accession>
<sequence length="332" mass="36208">MVIQKYPTECEVVQPATPRGLSATPLFLFHDGGGTTFAYHCLASLDRAVFGIANPRFHSATAWEGGLPEMARVYLRMIRNTIVGPEYPPLAPFSTDGKRRRKILLGGWSLGGLLALEIARLLVTGANALGADEDGDDAGVGIEIVGLVFIDSIYPVWPAGSEAKLGTYAETAEPQGKNQKLAKQAMKLAAGMVKVWQMPRCGAAIAADNGVKNEVQSGDDKVERSFYGSREERETKEVVWERPPRGVLVKATDGVPMPGDGISPTDVYRSDEKLGWDDYCPGFIEKTLMTRGSHFDMFSWGYTDEITARVADACQYLEGSYGYEDMMTADMS</sequence>
<dbReference type="SUPFAM" id="SSF53474">
    <property type="entry name" value="alpha/beta-Hydrolases"/>
    <property type="match status" value="1"/>
</dbReference>
<evidence type="ECO:0000313" key="2">
    <source>
        <dbReference type="Proteomes" id="UP000295703"/>
    </source>
</evidence>